<proteinExistence type="predicted"/>
<feature type="domain" description="IrrE N-terminal-like" evidence="1">
    <location>
        <begin position="45"/>
        <end position="147"/>
    </location>
</feature>
<dbReference type="Pfam" id="PF06114">
    <property type="entry name" value="Peptidase_M78"/>
    <property type="match status" value="1"/>
</dbReference>
<dbReference type="RefSeq" id="WP_338754229.1">
    <property type="nucleotide sequence ID" value="NZ_CP147404.1"/>
</dbReference>
<dbReference type="Gene3D" id="1.10.10.2910">
    <property type="match status" value="1"/>
</dbReference>
<organism evidence="2 3">
    <name type="scientific">Bacillus kandeliae</name>
    <dbReference type="NCBI Taxonomy" id="3129297"/>
    <lineage>
        <taxon>Bacteria</taxon>
        <taxon>Bacillati</taxon>
        <taxon>Bacillota</taxon>
        <taxon>Bacilli</taxon>
        <taxon>Bacillales</taxon>
        <taxon>Bacillaceae</taxon>
        <taxon>Bacillus</taxon>
    </lineage>
</organism>
<dbReference type="InterPro" id="IPR010359">
    <property type="entry name" value="IrrE_HExxH"/>
</dbReference>
<accession>A0ABZ2N9U1</accession>
<dbReference type="Proteomes" id="UP001387364">
    <property type="component" value="Chromosome"/>
</dbReference>
<evidence type="ECO:0000313" key="3">
    <source>
        <dbReference type="Proteomes" id="UP001387364"/>
    </source>
</evidence>
<reference evidence="2 3" key="1">
    <citation type="submission" date="2024-02" db="EMBL/GenBank/DDBJ databases">
        <title>Seven novel Bacillus-like species.</title>
        <authorList>
            <person name="Liu G."/>
        </authorList>
    </citation>
    <scope>NUCLEOTIDE SEQUENCE [LARGE SCALE GENOMIC DNA]</scope>
    <source>
        <strain evidence="2 3">FJAT-52991</strain>
    </source>
</reference>
<protein>
    <submittedName>
        <fullName evidence="2">ImmA/IrrE family metallo-endopeptidase</fullName>
    </submittedName>
</protein>
<evidence type="ECO:0000313" key="2">
    <source>
        <dbReference type="EMBL" id="WXB94494.1"/>
    </source>
</evidence>
<keyword evidence="3" id="KW-1185">Reference proteome</keyword>
<sequence>MDYSTILEDYIFSLYQSIGIYKPDQLDVETIAARLGVVLEYDDKSSKSFELGEIPFIVLNNQFIPQQQWQDFGHELGHLLRHCGNQTVLPSSFREMQEWQANNFAQHFCIPTFMLEKMMFPWRKQEVIYTIAQVFHVEFTFAAERLERWLRQKESLYFYEKMGEYQK</sequence>
<evidence type="ECO:0000259" key="1">
    <source>
        <dbReference type="Pfam" id="PF06114"/>
    </source>
</evidence>
<dbReference type="EMBL" id="CP147404">
    <property type="protein sequence ID" value="WXB94494.1"/>
    <property type="molecule type" value="Genomic_DNA"/>
</dbReference>
<gene>
    <name evidence="2" type="ORF">WDJ61_07665</name>
</gene>
<name>A0ABZ2N9U1_9BACI</name>